<evidence type="ECO:0000313" key="3">
    <source>
        <dbReference type="EMBL" id="OQD54645.1"/>
    </source>
</evidence>
<protein>
    <submittedName>
        <fullName evidence="3">Tat pathway signal sequence domain protein</fullName>
    </submittedName>
</protein>
<dbReference type="Proteomes" id="UP000184286">
    <property type="component" value="Unassembled WGS sequence"/>
</dbReference>
<feature type="region of interest" description="Disordered" evidence="1">
    <location>
        <begin position="1"/>
        <end position="28"/>
    </location>
</feature>
<reference evidence="3 4" key="2">
    <citation type="submission" date="2017-02" db="EMBL/GenBank/DDBJ databases">
        <title>Draft genome sequence of Streptomyces phaeoluteigriseus type strain DSM41896.</title>
        <authorList>
            <person name="Salih T.S."/>
            <person name="Algora Gallardo L."/>
            <person name="Melo Santos T."/>
            <person name="Filgueira Martinez S."/>
            <person name="Herron P.R."/>
        </authorList>
    </citation>
    <scope>NUCLEOTIDE SEQUENCE [LARGE SCALE GENOMIC DNA]</scope>
    <source>
        <strain evidence="3 4">DSM 41896</strain>
    </source>
</reference>
<dbReference type="AlphaFoldDB" id="A0A1V6MQJ5"/>
<gene>
    <name evidence="3" type="ORF">BM536_022230</name>
</gene>
<evidence type="ECO:0000313" key="4">
    <source>
        <dbReference type="Proteomes" id="UP000184286"/>
    </source>
</evidence>
<keyword evidence="2" id="KW-0472">Membrane</keyword>
<organism evidence="3 4">
    <name type="scientific">Streptomyces phaeoluteigriseus</name>
    <dbReference type="NCBI Taxonomy" id="114686"/>
    <lineage>
        <taxon>Bacteria</taxon>
        <taxon>Bacillati</taxon>
        <taxon>Actinomycetota</taxon>
        <taxon>Actinomycetes</taxon>
        <taxon>Kitasatosporales</taxon>
        <taxon>Streptomycetaceae</taxon>
        <taxon>Streptomyces</taxon>
        <taxon>Streptomyces aurantiacus group</taxon>
    </lineage>
</organism>
<feature type="transmembrane region" description="Helical" evidence="2">
    <location>
        <begin position="66"/>
        <end position="87"/>
    </location>
</feature>
<comment type="caution">
    <text evidence="3">The sequence shown here is derived from an EMBL/GenBank/DDBJ whole genome shotgun (WGS) entry which is preliminary data.</text>
</comment>
<sequence>MSGGVGPVEPGEGTRAWEAEDAPETGAPRGRTALRHGCHGFHGWHGFHGCLGFHGFHGCDGRRRRALLGALAAALLLTAGALLWAAWPQERQQAAPQPRFPSQVVEVEYLGPLSVPPGTRPRTFALEVLLRVESGPPVTATRLAQPYAGIFLTSAPRTPFRTTAGSARKIVITMHVTDCENVPTDAGLPFLDVTLRNARAIQVHSFILGSRYAQDLSQALQVACSNESGNHQNA</sequence>
<name>A0A1V6MQJ5_9ACTN</name>
<evidence type="ECO:0000256" key="1">
    <source>
        <dbReference type="SAM" id="MobiDB-lite"/>
    </source>
</evidence>
<dbReference type="EMBL" id="MPOH02000015">
    <property type="protein sequence ID" value="OQD54645.1"/>
    <property type="molecule type" value="Genomic_DNA"/>
</dbReference>
<dbReference type="STRING" id="114686.BM536_022230"/>
<reference evidence="4" key="1">
    <citation type="submission" date="2016-11" db="EMBL/GenBank/DDBJ databases">
        <authorList>
            <person name="Schniete J.K."/>
            <person name="Salih T."/>
            <person name="Algora Gallardo L."/>
            <person name="Martinez Fernandez S."/>
            <person name="Herron P.R."/>
        </authorList>
    </citation>
    <scope>NUCLEOTIDE SEQUENCE [LARGE SCALE GENOMIC DNA]</scope>
    <source>
        <strain evidence="4">DSM 41896</strain>
    </source>
</reference>
<keyword evidence="2" id="KW-1133">Transmembrane helix</keyword>
<proteinExistence type="predicted"/>
<keyword evidence="2" id="KW-0812">Transmembrane</keyword>
<dbReference type="RefSeq" id="WP_073497598.1">
    <property type="nucleotide sequence ID" value="NZ_MPOH02000015.1"/>
</dbReference>
<accession>A0A1V6MQJ5</accession>
<evidence type="ECO:0000256" key="2">
    <source>
        <dbReference type="SAM" id="Phobius"/>
    </source>
</evidence>